<dbReference type="AlphaFoldDB" id="A0A1M7GIL8"/>
<dbReference type="OrthoDB" id="1822203at2"/>
<dbReference type="Proteomes" id="UP000184394">
    <property type="component" value="Unassembled WGS sequence"/>
</dbReference>
<reference evidence="1 2" key="1">
    <citation type="submission" date="2016-11" db="EMBL/GenBank/DDBJ databases">
        <authorList>
            <person name="Jaros S."/>
            <person name="Januszkiewicz K."/>
            <person name="Wedrychowicz H."/>
        </authorList>
    </citation>
    <scope>NUCLEOTIDE SEQUENCE [LARGE SCALE GENOMIC DNA]</scope>
    <source>
        <strain evidence="1 2">Y1</strain>
    </source>
</reference>
<protein>
    <submittedName>
        <fullName evidence="1">Uncharacterized protein</fullName>
    </submittedName>
</protein>
<organism evidence="1 2">
    <name type="scientific">Ruminococcus flavefaciens</name>
    <dbReference type="NCBI Taxonomy" id="1265"/>
    <lineage>
        <taxon>Bacteria</taxon>
        <taxon>Bacillati</taxon>
        <taxon>Bacillota</taxon>
        <taxon>Clostridia</taxon>
        <taxon>Eubacteriales</taxon>
        <taxon>Oscillospiraceae</taxon>
        <taxon>Ruminococcus</taxon>
    </lineage>
</organism>
<evidence type="ECO:0000313" key="1">
    <source>
        <dbReference type="EMBL" id="SHM16123.1"/>
    </source>
</evidence>
<dbReference type="EMBL" id="FRCT01000001">
    <property type="protein sequence ID" value="SHM16123.1"/>
    <property type="molecule type" value="Genomic_DNA"/>
</dbReference>
<proteinExistence type="predicted"/>
<evidence type="ECO:0000313" key="2">
    <source>
        <dbReference type="Proteomes" id="UP000184394"/>
    </source>
</evidence>
<gene>
    <name evidence="1" type="ORF">SAMN04487860_101327</name>
</gene>
<accession>A0A1M7GIL8</accession>
<sequence>MSDMKLTNEKMRTFSGHEKIGTFKAGEKLTEFGDKQNAANELLALNINDLIKRVCALEDKQIQNEDIMRKIANELAAFKKELDRVRLTEKLNSGAIERLDRAVKLAEGDGK</sequence>
<name>A0A1M7GIL8_RUMFL</name>